<protein>
    <submittedName>
        <fullName evidence="6">ATP/GTP-binding protein</fullName>
    </submittedName>
</protein>
<sequence length="205" mass="21947">MSLHSETRNVAGGQPDGGKRPPIPVKILISGGFGVGKTTTVGALSEIDPLSTEAPMTSASIGVDDAGVGSQKTTTTVAMDFGRITIDESIILYMFGTPGQDRFGFMWNDLAEGALGGVVLVDPSRMEECFVALDYFENIQLPYVVAVNTFAGRESLTLDQVRHAVNVDPDVPVVAVDARDREQVKAVVLTLLRRILARAKNRTRG</sequence>
<dbReference type="InterPro" id="IPR004130">
    <property type="entry name" value="Gpn"/>
</dbReference>
<dbReference type="EMBL" id="BAAAZO010000003">
    <property type="protein sequence ID" value="GAA3603928.1"/>
    <property type="molecule type" value="Genomic_DNA"/>
</dbReference>
<dbReference type="Proteomes" id="UP001501074">
    <property type="component" value="Unassembled WGS sequence"/>
</dbReference>
<evidence type="ECO:0000256" key="3">
    <source>
        <dbReference type="ARBA" id="ARBA00022801"/>
    </source>
</evidence>
<dbReference type="Pfam" id="PF03029">
    <property type="entry name" value="ATP_bind_1"/>
    <property type="match status" value="1"/>
</dbReference>
<organism evidence="6 7">
    <name type="scientific">Kineosporia mesophila</name>
    <dbReference type="NCBI Taxonomy" id="566012"/>
    <lineage>
        <taxon>Bacteria</taxon>
        <taxon>Bacillati</taxon>
        <taxon>Actinomycetota</taxon>
        <taxon>Actinomycetes</taxon>
        <taxon>Kineosporiales</taxon>
        <taxon>Kineosporiaceae</taxon>
        <taxon>Kineosporia</taxon>
    </lineage>
</organism>
<dbReference type="PANTHER" id="PTHR42708:SF1">
    <property type="entry name" value="GLIDING MOTILITY PROTEIN MGLA"/>
    <property type="match status" value="1"/>
</dbReference>
<dbReference type="SUPFAM" id="SSF52540">
    <property type="entry name" value="P-loop containing nucleoside triphosphate hydrolases"/>
    <property type="match status" value="1"/>
</dbReference>
<gene>
    <name evidence="6" type="ORF">GCM10022223_19500</name>
</gene>
<comment type="caution">
    <text evidence="6">The sequence shown here is derived from an EMBL/GenBank/DDBJ whole genome shotgun (WGS) entry which is preliminary data.</text>
</comment>
<evidence type="ECO:0000313" key="7">
    <source>
        <dbReference type="Proteomes" id="UP001501074"/>
    </source>
</evidence>
<dbReference type="InterPro" id="IPR052705">
    <property type="entry name" value="Gliding_Motility_GTPase"/>
</dbReference>
<dbReference type="InterPro" id="IPR027417">
    <property type="entry name" value="P-loop_NTPase"/>
</dbReference>
<evidence type="ECO:0000256" key="4">
    <source>
        <dbReference type="ARBA" id="ARBA00023134"/>
    </source>
</evidence>
<keyword evidence="4" id="KW-0342">GTP-binding</keyword>
<feature type="region of interest" description="Disordered" evidence="5">
    <location>
        <begin position="1"/>
        <end position="23"/>
    </location>
</feature>
<dbReference type="PANTHER" id="PTHR42708">
    <property type="entry name" value="ATP/GTP-BINDING PROTEIN-RELATED"/>
    <property type="match status" value="1"/>
</dbReference>
<keyword evidence="2" id="KW-0547">Nucleotide-binding</keyword>
<dbReference type="CDD" id="cd00882">
    <property type="entry name" value="Ras_like_GTPase"/>
    <property type="match status" value="1"/>
</dbReference>
<reference evidence="7" key="1">
    <citation type="journal article" date="2019" name="Int. J. Syst. Evol. Microbiol.">
        <title>The Global Catalogue of Microorganisms (GCM) 10K type strain sequencing project: providing services to taxonomists for standard genome sequencing and annotation.</title>
        <authorList>
            <consortium name="The Broad Institute Genomics Platform"/>
            <consortium name="The Broad Institute Genome Sequencing Center for Infectious Disease"/>
            <person name="Wu L."/>
            <person name="Ma J."/>
        </authorList>
    </citation>
    <scope>NUCLEOTIDE SEQUENCE [LARGE SCALE GENOMIC DNA]</scope>
    <source>
        <strain evidence="7">JCM 16902</strain>
    </source>
</reference>
<evidence type="ECO:0000256" key="2">
    <source>
        <dbReference type="ARBA" id="ARBA00022741"/>
    </source>
</evidence>
<proteinExistence type="inferred from homology"/>
<evidence type="ECO:0000256" key="5">
    <source>
        <dbReference type="SAM" id="MobiDB-lite"/>
    </source>
</evidence>
<evidence type="ECO:0000313" key="6">
    <source>
        <dbReference type="EMBL" id="GAA3603928.1"/>
    </source>
</evidence>
<keyword evidence="7" id="KW-1185">Reference proteome</keyword>
<evidence type="ECO:0000256" key="1">
    <source>
        <dbReference type="ARBA" id="ARBA00005290"/>
    </source>
</evidence>
<name>A0ABP6ZBH4_9ACTN</name>
<comment type="similarity">
    <text evidence="1">Belongs to the GPN-loop GTPase family.</text>
</comment>
<dbReference type="Gene3D" id="3.40.50.300">
    <property type="entry name" value="P-loop containing nucleotide triphosphate hydrolases"/>
    <property type="match status" value="1"/>
</dbReference>
<dbReference type="RefSeq" id="WP_285594044.1">
    <property type="nucleotide sequence ID" value="NZ_BAAAZO010000003.1"/>
</dbReference>
<keyword evidence="3" id="KW-0378">Hydrolase</keyword>
<accession>A0ABP6ZBH4</accession>